<dbReference type="Proteomes" id="UP000054144">
    <property type="component" value="Unassembled WGS sequence"/>
</dbReference>
<dbReference type="AlphaFoldDB" id="A0A0D7AEJ9"/>
<name>A0A0D7AEJ9_9AGAR</name>
<dbReference type="EMBL" id="KN881812">
    <property type="protein sequence ID" value="KIY48819.1"/>
    <property type="molecule type" value="Genomic_DNA"/>
</dbReference>
<evidence type="ECO:0000313" key="1">
    <source>
        <dbReference type="EMBL" id="KIY48819.1"/>
    </source>
</evidence>
<sequence>MSMGSDVSMEVADNDDAQLLVGGEYKRYFAATKPIARHLVFSAQPARPVPLQLDAIILKSRGMLTCRNTIEDHVDDGDTEMKMKAMKPKMAVAAAVEGGGELPLFTKYKKQKSTAYGAVSMGTLFIVQSSSWYCTSFRLSIPPICRAIPVWREIPPIRHPVMPPTLLPNATLVSRVQQSRIGDDRIHQSIADILSADRTVPSFPRTISRPPRTILNPLRTIALCPSHDTQRQE</sequence>
<accession>A0A0D7AEJ9</accession>
<evidence type="ECO:0000313" key="2">
    <source>
        <dbReference type="Proteomes" id="UP000054144"/>
    </source>
</evidence>
<dbReference type="OrthoDB" id="76224at2759"/>
<gene>
    <name evidence="1" type="ORF">FISHEDRAFT_58683</name>
</gene>
<protein>
    <submittedName>
        <fullName evidence="1">Uncharacterized protein</fullName>
    </submittedName>
</protein>
<reference evidence="1 2" key="1">
    <citation type="journal article" date="2015" name="Fungal Genet. Biol.">
        <title>Evolution of novel wood decay mechanisms in Agaricales revealed by the genome sequences of Fistulina hepatica and Cylindrobasidium torrendii.</title>
        <authorList>
            <person name="Floudas D."/>
            <person name="Held B.W."/>
            <person name="Riley R."/>
            <person name="Nagy L.G."/>
            <person name="Koehler G."/>
            <person name="Ransdell A.S."/>
            <person name="Younus H."/>
            <person name="Chow J."/>
            <person name="Chiniquy J."/>
            <person name="Lipzen A."/>
            <person name="Tritt A."/>
            <person name="Sun H."/>
            <person name="Haridas S."/>
            <person name="LaButti K."/>
            <person name="Ohm R.A."/>
            <person name="Kues U."/>
            <person name="Blanchette R.A."/>
            <person name="Grigoriev I.V."/>
            <person name="Minto R.E."/>
            <person name="Hibbett D.S."/>
        </authorList>
    </citation>
    <scope>NUCLEOTIDE SEQUENCE [LARGE SCALE GENOMIC DNA]</scope>
    <source>
        <strain evidence="1 2">ATCC 64428</strain>
    </source>
</reference>
<organism evidence="1 2">
    <name type="scientific">Fistulina hepatica ATCC 64428</name>
    <dbReference type="NCBI Taxonomy" id="1128425"/>
    <lineage>
        <taxon>Eukaryota</taxon>
        <taxon>Fungi</taxon>
        <taxon>Dikarya</taxon>
        <taxon>Basidiomycota</taxon>
        <taxon>Agaricomycotina</taxon>
        <taxon>Agaricomycetes</taxon>
        <taxon>Agaricomycetidae</taxon>
        <taxon>Agaricales</taxon>
        <taxon>Fistulinaceae</taxon>
        <taxon>Fistulina</taxon>
    </lineage>
</organism>
<keyword evidence="2" id="KW-1185">Reference proteome</keyword>
<proteinExistence type="predicted"/>